<dbReference type="InterPro" id="IPR008969">
    <property type="entry name" value="CarboxyPept-like_regulatory"/>
</dbReference>
<dbReference type="SUPFAM" id="SSF49464">
    <property type="entry name" value="Carboxypeptidase regulatory domain-like"/>
    <property type="match status" value="1"/>
</dbReference>
<protein>
    <submittedName>
        <fullName evidence="10">SusC/RagA family TonB-linked outer membrane protein</fullName>
    </submittedName>
</protein>
<evidence type="ECO:0000313" key="11">
    <source>
        <dbReference type="Proteomes" id="UP000434850"/>
    </source>
</evidence>
<evidence type="ECO:0000256" key="4">
    <source>
        <dbReference type="ARBA" id="ARBA00022692"/>
    </source>
</evidence>
<dbReference type="Gene3D" id="2.40.170.20">
    <property type="entry name" value="TonB-dependent receptor, beta-barrel domain"/>
    <property type="match status" value="1"/>
</dbReference>
<keyword evidence="2 7" id="KW-0813">Transport</keyword>
<keyword evidence="11" id="KW-1185">Reference proteome</keyword>
<sequence length="1076" mass="117702">MKRILLKFFWVLFVVSSIQAYAQNQSISGKVTGNDDGLPLAGVSVTIKGSKFGTQTGADGRFTLQVPQNGTLVFSFLGFATKEVAASSGMNVTLSAVPNQLSEVVVLPFSTAKKDTYTGSAAAIGAKDIGNRPVSNALNAIAGITPGVQVLPSSGVPGSTPTIRIRGVGSFNSGNGPMYVVDGVQYEGAISNINPEDIENMTVLKDASATALYGARAANGVIMITTKRGKKGTSQLSVKATQAIISRAIPEYDRLDAYQYYPVAWETYRNSLVYAASNPLTRDQANTIASGLGTRNANNLQTLNGRTYQDISQVLGSLVLSGRYAASNNPFNVPSTQLVDVNGVLNPAAQLRYDDLDWLKATQRTSDRKDYSVNYGSGTDKGDFFSSLGYTQENGFARKSDFRRITGRINANIQPVKWLKTGANLSGNFTEQNLVGSGSTSYVNPFYFSRNIAPIYNVYAHNPTTGEYLLDGTGKRIYDLGGLTALGVPGRASGASPGRHIVQETELNQANLRRNVLTARAYAEITFLKDFKFTQNIAADYSNLYDDSYDNEVVGDGAPAGRAFRTRTLNTTYNLFQTLTYTKNINKHGITALIGHENYSTFEDQLTAGRTNVVLPGNSELNNFTTTGNVSSYKDRFRIEGYFSRFNYNYDDKYLLEASVRRDGLSKLSSENRWGTFASFGAGWRIDREDFMRAVSWVDLLKLRGSWGTVGNKDIPGLYSYQTFYNPANNALEPGFIAATTLGNVNIKWETQRMTDIGLEFGLFKNRLQGTFEYFDRGTNNLVFLVPLPRSSGYLNQYDNIGRFSNRGFELSLSGDVVRSKNFNWNLNTNFTRLKNKVLELPNAAPIVDGIVRLEEGRSRYDFYTRIYKGVDPADGAALYVPKPGTAAANLRTVNGESVTTSQSDALLDYTGDSALPDLSGAVTNTFTYKDFTFSFLVNYQLGGKIYDTNYASLMSVGSYGGGIHKDALNSWHNPGDITSIPRLDQANAANLYAGSSRWLTSASYLWFRNATITYNLPKSLISKVEVKNARIFFSGENLYMIGSRKGMDASQTVGGTVTNAYVPQRILSLGLNVSL</sequence>
<keyword evidence="4 7" id="KW-0812">Transmembrane</keyword>
<comment type="similarity">
    <text evidence="7">Belongs to the TonB-dependent receptor family.</text>
</comment>
<dbReference type="Pfam" id="PF13715">
    <property type="entry name" value="CarbopepD_reg_2"/>
    <property type="match status" value="1"/>
</dbReference>
<keyword evidence="6 7" id="KW-0998">Cell outer membrane</keyword>
<dbReference type="InterPro" id="IPR023997">
    <property type="entry name" value="TonB-dep_OMP_SusC/RagA_CS"/>
</dbReference>
<accession>A0A6I4IRL7</accession>
<dbReference type="AlphaFoldDB" id="A0A6I4IRL7"/>
<dbReference type="InterPro" id="IPR037066">
    <property type="entry name" value="Plug_dom_sf"/>
</dbReference>
<keyword evidence="8" id="KW-0732">Signal</keyword>
<reference evidence="10 11" key="1">
    <citation type="submission" date="2019-12" db="EMBL/GenBank/DDBJ databases">
        <title>Mucilaginibacter sp. HME9299 genome sequencing and assembly.</title>
        <authorList>
            <person name="Kang H."/>
            <person name="Kim H."/>
            <person name="Joh K."/>
        </authorList>
    </citation>
    <scope>NUCLEOTIDE SEQUENCE [LARGE SCALE GENOMIC DNA]</scope>
    <source>
        <strain evidence="10 11">HME9299</strain>
    </source>
</reference>
<gene>
    <name evidence="10" type="ORF">GO816_18275</name>
</gene>
<dbReference type="InterPro" id="IPR012910">
    <property type="entry name" value="Plug_dom"/>
</dbReference>
<keyword evidence="3 7" id="KW-1134">Transmembrane beta strand</keyword>
<keyword evidence="5 7" id="KW-0472">Membrane</keyword>
<dbReference type="InterPro" id="IPR023996">
    <property type="entry name" value="TonB-dep_OMP_SusC/RagA"/>
</dbReference>
<dbReference type="InterPro" id="IPR036942">
    <property type="entry name" value="Beta-barrel_TonB_sf"/>
</dbReference>
<dbReference type="Pfam" id="PF07715">
    <property type="entry name" value="Plug"/>
    <property type="match status" value="1"/>
</dbReference>
<dbReference type="NCBIfam" id="TIGR04057">
    <property type="entry name" value="SusC_RagA_signa"/>
    <property type="match status" value="1"/>
</dbReference>
<evidence type="ECO:0000256" key="1">
    <source>
        <dbReference type="ARBA" id="ARBA00004571"/>
    </source>
</evidence>
<comment type="subcellular location">
    <subcellularLocation>
        <location evidence="1 7">Cell outer membrane</location>
        <topology evidence="1 7">Multi-pass membrane protein</topology>
    </subcellularLocation>
</comment>
<proteinExistence type="inferred from homology"/>
<dbReference type="SUPFAM" id="SSF56935">
    <property type="entry name" value="Porins"/>
    <property type="match status" value="1"/>
</dbReference>
<feature type="signal peptide" evidence="8">
    <location>
        <begin position="1"/>
        <end position="22"/>
    </location>
</feature>
<dbReference type="NCBIfam" id="TIGR04056">
    <property type="entry name" value="OMP_RagA_SusC"/>
    <property type="match status" value="1"/>
</dbReference>
<evidence type="ECO:0000256" key="5">
    <source>
        <dbReference type="ARBA" id="ARBA00023136"/>
    </source>
</evidence>
<dbReference type="Proteomes" id="UP000434850">
    <property type="component" value="Unassembled WGS sequence"/>
</dbReference>
<dbReference type="RefSeq" id="WP_157543400.1">
    <property type="nucleotide sequence ID" value="NZ_WQLA01000008.1"/>
</dbReference>
<dbReference type="EMBL" id="WQLA01000008">
    <property type="protein sequence ID" value="MVN93084.1"/>
    <property type="molecule type" value="Genomic_DNA"/>
</dbReference>
<feature type="domain" description="TonB-dependent receptor plug" evidence="9">
    <location>
        <begin position="115"/>
        <end position="221"/>
    </location>
</feature>
<organism evidence="10 11">
    <name type="scientific">Mucilaginibacter aquatilis</name>
    <dbReference type="NCBI Taxonomy" id="1517760"/>
    <lineage>
        <taxon>Bacteria</taxon>
        <taxon>Pseudomonadati</taxon>
        <taxon>Bacteroidota</taxon>
        <taxon>Sphingobacteriia</taxon>
        <taxon>Sphingobacteriales</taxon>
        <taxon>Sphingobacteriaceae</taxon>
        <taxon>Mucilaginibacter</taxon>
    </lineage>
</organism>
<dbReference type="OrthoDB" id="9768177at2"/>
<evidence type="ECO:0000259" key="9">
    <source>
        <dbReference type="Pfam" id="PF07715"/>
    </source>
</evidence>
<name>A0A6I4IRL7_9SPHI</name>
<evidence type="ECO:0000256" key="2">
    <source>
        <dbReference type="ARBA" id="ARBA00022448"/>
    </source>
</evidence>
<evidence type="ECO:0000256" key="8">
    <source>
        <dbReference type="SAM" id="SignalP"/>
    </source>
</evidence>
<dbReference type="GO" id="GO:0009279">
    <property type="term" value="C:cell outer membrane"/>
    <property type="evidence" value="ECO:0007669"/>
    <property type="project" value="UniProtKB-SubCell"/>
</dbReference>
<evidence type="ECO:0000256" key="6">
    <source>
        <dbReference type="ARBA" id="ARBA00023237"/>
    </source>
</evidence>
<dbReference type="Gene3D" id="2.60.40.1120">
    <property type="entry name" value="Carboxypeptidase-like, regulatory domain"/>
    <property type="match status" value="1"/>
</dbReference>
<feature type="chain" id="PRO_5026316423" evidence="8">
    <location>
        <begin position="23"/>
        <end position="1076"/>
    </location>
</feature>
<evidence type="ECO:0000256" key="3">
    <source>
        <dbReference type="ARBA" id="ARBA00022452"/>
    </source>
</evidence>
<evidence type="ECO:0000313" key="10">
    <source>
        <dbReference type="EMBL" id="MVN93084.1"/>
    </source>
</evidence>
<comment type="caution">
    <text evidence="10">The sequence shown here is derived from an EMBL/GenBank/DDBJ whole genome shotgun (WGS) entry which is preliminary data.</text>
</comment>
<dbReference type="Gene3D" id="2.170.130.10">
    <property type="entry name" value="TonB-dependent receptor, plug domain"/>
    <property type="match status" value="1"/>
</dbReference>
<dbReference type="InterPro" id="IPR039426">
    <property type="entry name" value="TonB-dep_rcpt-like"/>
</dbReference>
<evidence type="ECO:0000256" key="7">
    <source>
        <dbReference type="PROSITE-ProRule" id="PRU01360"/>
    </source>
</evidence>
<dbReference type="PROSITE" id="PS52016">
    <property type="entry name" value="TONB_DEPENDENT_REC_3"/>
    <property type="match status" value="1"/>
</dbReference>